<dbReference type="Proteomes" id="UP001140949">
    <property type="component" value="Unassembled WGS sequence"/>
</dbReference>
<dbReference type="GO" id="GO:0000460">
    <property type="term" value="P:maturation of 5.8S rRNA"/>
    <property type="evidence" value="ECO:0007669"/>
    <property type="project" value="TreeGrafter"/>
</dbReference>
<evidence type="ECO:0000313" key="2">
    <source>
        <dbReference type="EMBL" id="KAJ6845967.1"/>
    </source>
</evidence>
<dbReference type="AlphaFoldDB" id="A0AAX6HZI6"/>
<keyword evidence="3" id="KW-1185">Reference proteome</keyword>
<evidence type="ECO:0000313" key="3">
    <source>
        <dbReference type="Proteomes" id="UP001140949"/>
    </source>
</evidence>
<dbReference type="EMBL" id="JANAVB010005600">
    <property type="protein sequence ID" value="KAJ6845967.1"/>
    <property type="molecule type" value="Genomic_DNA"/>
</dbReference>
<proteinExistence type="predicted"/>
<name>A0AAX6HZI6_IRIPA</name>
<feature type="compositionally biased region" description="Basic and acidic residues" evidence="1">
    <location>
        <begin position="151"/>
        <end position="162"/>
    </location>
</feature>
<comment type="caution">
    <text evidence="2">The sequence shown here is derived from an EMBL/GenBank/DDBJ whole genome shotgun (WGS) entry which is preliminary data.</text>
</comment>
<reference evidence="2" key="1">
    <citation type="journal article" date="2023" name="GigaByte">
        <title>Genome assembly of the bearded iris, Iris pallida Lam.</title>
        <authorList>
            <person name="Bruccoleri R.E."/>
            <person name="Oakeley E.J."/>
            <person name="Faust A.M.E."/>
            <person name="Altorfer M."/>
            <person name="Dessus-Babus S."/>
            <person name="Burckhardt D."/>
            <person name="Oertli M."/>
            <person name="Naumann U."/>
            <person name="Petersen F."/>
            <person name="Wong J."/>
        </authorList>
    </citation>
    <scope>NUCLEOTIDE SEQUENCE</scope>
    <source>
        <strain evidence="2">GSM-AAB239-AS_SAM_17_03QT</strain>
    </source>
</reference>
<feature type="compositionally biased region" description="Basic and acidic residues" evidence="1">
    <location>
        <begin position="1"/>
        <end position="17"/>
    </location>
</feature>
<organism evidence="2 3">
    <name type="scientific">Iris pallida</name>
    <name type="common">Sweet iris</name>
    <dbReference type="NCBI Taxonomy" id="29817"/>
    <lineage>
        <taxon>Eukaryota</taxon>
        <taxon>Viridiplantae</taxon>
        <taxon>Streptophyta</taxon>
        <taxon>Embryophyta</taxon>
        <taxon>Tracheophyta</taxon>
        <taxon>Spermatophyta</taxon>
        <taxon>Magnoliopsida</taxon>
        <taxon>Liliopsida</taxon>
        <taxon>Asparagales</taxon>
        <taxon>Iridaceae</taxon>
        <taxon>Iridoideae</taxon>
        <taxon>Irideae</taxon>
        <taxon>Iris</taxon>
    </lineage>
</organism>
<protein>
    <submittedName>
        <fullName evidence="2">Uncharacterized protein</fullName>
    </submittedName>
</protein>
<feature type="region of interest" description="Disordered" evidence="1">
    <location>
        <begin position="1"/>
        <end position="176"/>
    </location>
</feature>
<reference evidence="2" key="2">
    <citation type="submission" date="2023-04" db="EMBL/GenBank/DDBJ databases">
        <authorList>
            <person name="Bruccoleri R.E."/>
            <person name="Oakeley E.J."/>
            <person name="Faust A.-M."/>
            <person name="Dessus-Babus S."/>
            <person name="Altorfer M."/>
            <person name="Burckhardt D."/>
            <person name="Oertli M."/>
            <person name="Naumann U."/>
            <person name="Petersen F."/>
            <person name="Wong J."/>
        </authorList>
    </citation>
    <scope>NUCLEOTIDE SEQUENCE</scope>
    <source>
        <strain evidence="2">GSM-AAB239-AS_SAM_17_03QT</strain>
        <tissue evidence="2">Leaf</tissue>
    </source>
</reference>
<dbReference type="PANTHER" id="PTHR13582:SF0">
    <property type="entry name" value="M-PHASE PHOSPHOPROTEIN 6"/>
    <property type="match status" value="1"/>
</dbReference>
<feature type="compositionally biased region" description="Low complexity" evidence="1">
    <location>
        <begin position="136"/>
        <end position="150"/>
    </location>
</feature>
<sequence>MQRSCPKEEPKPPTKREEEEEEQQQQQQQESLGASTGDPKKRCVVIMEGNPHPGALKGRMSFRSFNPSIDKLHQEAANMYQTPAANTNHQSSGPERGSESQEVANSSSDQDIDLKRKQPEMEKDTPSPNKLQKVATGESSGQSSSQNGTRGSDKQQKREKLDWNVLRPPKPQIKRR</sequence>
<feature type="compositionally biased region" description="Polar residues" evidence="1">
    <location>
        <begin position="79"/>
        <end position="93"/>
    </location>
</feature>
<gene>
    <name evidence="2" type="ORF">M6B38_280135</name>
</gene>
<dbReference type="InterPro" id="IPR019324">
    <property type="entry name" value="MPP6"/>
</dbReference>
<feature type="compositionally biased region" description="Basic and acidic residues" evidence="1">
    <location>
        <begin position="112"/>
        <end position="125"/>
    </location>
</feature>
<accession>A0AAX6HZI6</accession>
<evidence type="ECO:0000256" key="1">
    <source>
        <dbReference type="SAM" id="MobiDB-lite"/>
    </source>
</evidence>
<feature type="compositionally biased region" description="Polar residues" evidence="1">
    <location>
        <begin position="100"/>
        <end position="109"/>
    </location>
</feature>
<dbReference type="PANTHER" id="PTHR13582">
    <property type="entry name" value="M-PHASE PHOSPHOPROTEIN 6"/>
    <property type="match status" value="1"/>
</dbReference>